<feature type="region of interest" description="Disordered" evidence="1">
    <location>
        <begin position="48"/>
        <end position="106"/>
    </location>
</feature>
<keyword evidence="3" id="KW-1185">Reference proteome</keyword>
<gene>
    <name evidence="2" type="ORF">SAMN02745152_01475</name>
</gene>
<evidence type="ECO:0000313" key="2">
    <source>
        <dbReference type="EMBL" id="SJZ87638.1"/>
    </source>
</evidence>
<evidence type="ECO:0000313" key="3">
    <source>
        <dbReference type="Proteomes" id="UP000190395"/>
    </source>
</evidence>
<dbReference type="GeneID" id="303367707"/>
<reference evidence="2 3" key="1">
    <citation type="submission" date="2017-02" db="EMBL/GenBank/DDBJ databases">
        <authorList>
            <person name="Peterson S.W."/>
        </authorList>
    </citation>
    <scope>NUCLEOTIDE SEQUENCE [LARGE SCALE GENOMIC DNA]</scope>
    <source>
        <strain evidence="2 3">ATCC BAA-909</strain>
    </source>
</reference>
<dbReference type="AlphaFoldDB" id="A0A1T4P9U7"/>
<sequence>MKVLKKNRFNKFYFEKKVLLCAVLAVFAGGVFYSQNENVNDGVLAESLEKTESSENSEKKSASEDSEKLKKEKAEDSKEKKEESKKSKKAKKTEKTDESDKKQEKNKEITKIDPYLGDVYIPVKKYSLFFENYSIECNSERGTFNFYSAQKNRKKTPVFSNYEDSISSSFFLKIGKTVYCLNKDSAVQKELWKTANGARLVYTINNKARVAIDFSFEPEETVKKIFALEQNDEKIVTEQDGNLLKTEEDEEVPDDVVLPGVIKIRAYVTNLSEKKANFALKSVLDTAVGEGADFHFLTENGLSFNSEHQFENMLKERALCVSDSKTSAEFVFEGKNISSPEVVTIANIAYLNSPRWIMVSESGRSFNSLNAYNNSGISVVWPQKKLQKEETYSIQFFAGISSNGRKCDTLKYVDFVETDSTKKVEKTEPAASFDVQGSKKADVDFIVQNVTEKQLDFEYIQNLINRIDALESTDTDVDRNELRQLNSELDAILAALRKRN</sequence>
<proteinExistence type="predicted"/>
<organism evidence="2 3">
    <name type="scientific">Treponema berlinense</name>
    <dbReference type="NCBI Taxonomy" id="225004"/>
    <lineage>
        <taxon>Bacteria</taxon>
        <taxon>Pseudomonadati</taxon>
        <taxon>Spirochaetota</taxon>
        <taxon>Spirochaetia</taxon>
        <taxon>Spirochaetales</taxon>
        <taxon>Treponemataceae</taxon>
        <taxon>Treponema</taxon>
    </lineage>
</organism>
<dbReference type="STRING" id="225004.SAMN02745152_01475"/>
<feature type="compositionally biased region" description="Basic and acidic residues" evidence="1">
    <location>
        <begin position="48"/>
        <end position="85"/>
    </location>
</feature>
<name>A0A1T4P9U7_9SPIR</name>
<accession>A0A1T4P9U7</accession>
<dbReference type="EMBL" id="FUXC01000008">
    <property type="protein sequence ID" value="SJZ87638.1"/>
    <property type="molecule type" value="Genomic_DNA"/>
</dbReference>
<evidence type="ECO:0000256" key="1">
    <source>
        <dbReference type="SAM" id="MobiDB-lite"/>
    </source>
</evidence>
<dbReference type="OrthoDB" id="357056at2"/>
<protein>
    <submittedName>
        <fullName evidence="2">Uncharacterized protein</fullName>
    </submittedName>
</protein>
<dbReference type="Proteomes" id="UP000190395">
    <property type="component" value="Unassembled WGS sequence"/>
</dbReference>
<feature type="compositionally biased region" description="Basic and acidic residues" evidence="1">
    <location>
        <begin position="93"/>
        <end position="106"/>
    </location>
</feature>
<dbReference type="RefSeq" id="WP_078931213.1">
    <property type="nucleotide sequence ID" value="NZ_FUXC01000008.1"/>
</dbReference>